<accession>A0A433DCA9</accession>
<reference evidence="2 3" key="1">
    <citation type="journal article" date="2018" name="New Phytol.">
        <title>Phylogenomics of Endogonaceae and evolution of mycorrhizas within Mucoromycota.</title>
        <authorList>
            <person name="Chang Y."/>
            <person name="Desiro A."/>
            <person name="Na H."/>
            <person name="Sandor L."/>
            <person name="Lipzen A."/>
            <person name="Clum A."/>
            <person name="Barry K."/>
            <person name="Grigoriev I.V."/>
            <person name="Martin F.M."/>
            <person name="Stajich J.E."/>
            <person name="Smith M.E."/>
            <person name="Bonito G."/>
            <person name="Spatafora J.W."/>
        </authorList>
    </citation>
    <scope>NUCLEOTIDE SEQUENCE [LARGE SCALE GENOMIC DNA]</scope>
    <source>
        <strain evidence="2 3">GMNB39</strain>
    </source>
</reference>
<proteinExistence type="predicted"/>
<dbReference type="AlphaFoldDB" id="A0A433DCA9"/>
<keyword evidence="3" id="KW-1185">Reference proteome</keyword>
<evidence type="ECO:0000256" key="1">
    <source>
        <dbReference type="SAM" id="MobiDB-lite"/>
    </source>
</evidence>
<comment type="caution">
    <text evidence="2">The sequence shown here is derived from an EMBL/GenBank/DDBJ whole genome shotgun (WGS) entry which is preliminary data.</text>
</comment>
<evidence type="ECO:0000313" key="2">
    <source>
        <dbReference type="EMBL" id="RUP48478.1"/>
    </source>
</evidence>
<gene>
    <name evidence="2" type="ORF">BC936DRAFT_144508</name>
</gene>
<sequence>MGTRNAPFKGILNKPSAEQESHQGEASAKAGVQGEAYEDNKSRHHRKAIVEEEATTNYSGYEACAAEAGGHGEVCARRGDERSVGAFTFFSTTPLCLIAYNLPIDAFAISEVKSTKSITVELSPEVLALSAAGPGTTLGAPR</sequence>
<name>A0A433DCA9_9FUNG</name>
<organism evidence="2 3">
    <name type="scientific">Jimgerdemannia flammicorona</name>
    <dbReference type="NCBI Taxonomy" id="994334"/>
    <lineage>
        <taxon>Eukaryota</taxon>
        <taxon>Fungi</taxon>
        <taxon>Fungi incertae sedis</taxon>
        <taxon>Mucoromycota</taxon>
        <taxon>Mucoromycotina</taxon>
        <taxon>Endogonomycetes</taxon>
        <taxon>Endogonales</taxon>
        <taxon>Endogonaceae</taxon>
        <taxon>Jimgerdemannia</taxon>
    </lineage>
</organism>
<dbReference type="EMBL" id="RBNI01003308">
    <property type="protein sequence ID" value="RUP48478.1"/>
    <property type="molecule type" value="Genomic_DNA"/>
</dbReference>
<dbReference type="OrthoDB" id="2269074at2759"/>
<evidence type="ECO:0000313" key="3">
    <source>
        <dbReference type="Proteomes" id="UP000268093"/>
    </source>
</evidence>
<dbReference type="Proteomes" id="UP000268093">
    <property type="component" value="Unassembled WGS sequence"/>
</dbReference>
<protein>
    <submittedName>
        <fullName evidence="2">Uncharacterized protein</fullName>
    </submittedName>
</protein>
<feature type="region of interest" description="Disordered" evidence="1">
    <location>
        <begin position="1"/>
        <end position="47"/>
    </location>
</feature>